<dbReference type="RefSeq" id="WP_092998606.1">
    <property type="nucleotide sequence ID" value="NZ_FMWD01000010.1"/>
</dbReference>
<dbReference type="InterPro" id="IPR044992">
    <property type="entry name" value="ChyE-like"/>
</dbReference>
<reference evidence="2 3" key="1">
    <citation type="submission" date="2016-10" db="EMBL/GenBank/DDBJ databases">
        <authorList>
            <person name="de Groot N.N."/>
        </authorList>
    </citation>
    <scope>NUCLEOTIDE SEQUENCE [LARGE SCALE GENOMIC DNA]</scope>
    <source>
        <strain evidence="2 3">HLD2</strain>
    </source>
</reference>
<sequence length="236" mass="25570">MNTSSAPPQVTVVRHMAFEDLGVFADVFRTRGLIPSTIDAGVDDLAPLEEADLAVVLGGPIGVYETDRYPFLKQELSLLEKRLAAGRPTLGICLGAQLIVRALGGRVYPGGSKEIGWGSVRLTEAGKHSCLAAIETQPVLHWHGDTFDCPTGAQLLAGTELYPNQAFSYGSNVLALQFHAEADSRRIEQWLIGHTSELTTADIDVPTLREASQVHGEGLRAAGRKLLSDWLDQIEW</sequence>
<protein>
    <submittedName>
        <fullName evidence="2">GMP synthase (Glutamine-hydrolysing)</fullName>
    </submittedName>
</protein>
<accession>A0A1G5QVP3</accession>
<dbReference type="GO" id="GO:0005829">
    <property type="term" value="C:cytosol"/>
    <property type="evidence" value="ECO:0007669"/>
    <property type="project" value="TreeGrafter"/>
</dbReference>
<dbReference type="AlphaFoldDB" id="A0A1G5QVP3"/>
<dbReference type="InterPro" id="IPR017926">
    <property type="entry name" value="GATASE"/>
</dbReference>
<dbReference type="NCBIfam" id="NF005458">
    <property type="entry name" value="PRK07053.1"/>
    <property type="match status" value="1"/>
</dbReference>
<dbReference type="Pfam" id="PF00117">
    <property type="entry name" value="GATase"/>
    <property type="match status" value="1"/>
</dbReference>
<evidence type="ECO:0000259" key="1">
    <source>
        <dbReference type="Pfam" id="PF00117"/>
    </source>
</evidence>
<gene>
    <name evidence="2" type="ORF">SAMN03097708_02850</name>
</gene>
<dbReference type="PROSITE" id="PS51273">
    <property type="entry name" value="GATASE_TYPE_1"/>
    <property type="match status" value="1"/>
</dbReference>
<dbReference type="EMBL" id="FMWD01000010">
    <property type="protein sequence ID" value="SCZ65610.1"/>
    <property type="molecule type" value="Genomic_DNA"/>
</dbReference>
<dbReference type="CDD" id="cd01741">
    <property type="entry name" value="GATase1_1"/>
    <property type="match status" value="1"/>
</dbReference>
<organism evidence="2 3">
    <name type="scientific">Thiohalomonas denitrificans</name>
    <dbReference type="NCBI Taxonomy" id="415747"/>
    <lineage>
        <taxon>Bacteria</taxon>
        <taxon>Pseudomonadati</taxon>
        <taxon>Pseudomonadota</taxon>
        <taxon>Gammaproteobacteria</taxon>
        <taxon>Thiohalomonadales</taxon>
        <taxon>Thiohalomonadaceae</taxon>
        <taxon>Thiohalomonas</taxon>
    </lineage>
</organism>
<evidence type="ECO:0000313" key="2">
    <source>
        <dbReference type="EMBL" id="SCZ65610.1"/>
    </source>
</evidence>
<dbReference type="Gene3D" id="3.40.50.880">
    <property type="match status" value="1"/>
</dbReference>
<dbReference type="OrthoDB" id="9813383at2"/>
<feature type="domain" description="Glutamine amidotransferase" evidence="1">
    <location>
        <begin position="47"/>
        <end position="187"/>
    </location>
</feature>
<dbReference type="InterPro" id="IPR029062">
    <property type="entry name" value="Class_I_gatase-like"/>
</dbReference>
<keyword evidence="3" id="KW-1185">Reference proteome</keyword>
<name>A0A1G5QVP3_9GAMM</name>
<evidence type="ECO:0000313" key="3">
    <source>
        <dbReference type="Proteomes" id="UP000199648"/>
    </source>
</evidence>
<proteinExistence type="predicted"/>
<dbReference type="SUPFAM" id="SSF52317">
    <property type="entry name" value="Class I glutamine amidotransferase-like"/>
    <property type="match status" value="1"/>
</dbReference>
<dbReference type="PANTHER" id="PTHR42695:SF5">
    <property type="entry name" value="GLUTAMINE AMIDOTRANSFERASE YLR126C-RELATED"/>
    <property type="match status" value="1"/>
</dbReference>
<dbReference type="PANTHER" id="PTHR42695">
    <property type="entry name" value="GLUTAMINE AMIDOTRANSFERASE YLR126C-RELATED"/>
    <property type="match status" value="1"/>
</dbReference>
<dbReference type="STRING" id="415747.SAMN03097708_02850"/>
<dbReference type="Proteomes" id="UP000199648">
    <property type="component" value="Unassembled WGS sequence"/>
</dbReference>